<dbReference type="EMBL" id="BMIN01000008">
    <property type="protein sequence ID" value="GGD14191.1"/>
    <property type="molecule type" value="Genomic_DNA"/>
</dbReference>
<feature type="transmembrane region" description="Helical" evidence="1">
    <location>
        <begin position="9"/>
        <end position="29"/>
    </location>
</feature>
<comment type="caution">
    <text evidence="2">The sequence shown here is derived from an EMBL/GenBank/DDBJ whole genome shotgun (WGS) entry which is preliminary data.</text>
</comment>
<organism evidence="2 3">
    <name type="scientific">Pontibacillus salipaludis</name>
    <dbReference type="NCBI Taxonomy" id="1697394"/>
    <lineage>
        <taxon>Bacteria</taxon>
        <taxon>Bacillati</taxon>
        <taxon>Bacillota</taxon>
        <taxon>Bacilli</taxon>
        <taxon>Bacillales</taxon>
        <taxon>Bacillaceae</taxon>
        <taxon>Pontibacillus</taxon>
    </lineage>
</organism>
<evidence type="ECO:0000256" key="1">
    <source>
        <dbReference type="SAM" id="Phobius"/>
    </source>
</evidence>
<keyword evidence="3" id="KW-1185">Reference proteome</keyword>
<protein>
    <submittedName>
        <fullName evidence="2">Uncharacterized protein</fullName>
    </submittedName>
</protein>
<keyword evidence="1" id="KW-0472">Membrane</keyword>
<dbReference type="Proteomes" id="UP000642571">
    <property type="component" value="Unassembled WGS sequence"/>
</dbReference>
<evidence type="ECO:0000313" key="3">
    <source>
        <dbReference type="Proteomes" id="UP000642571"/>
    </source>
</evidence>
<gene>
    <name evidence="2" type="ORF">GCM10011389_22310</name>
</gene>
<sequence>MAKTVSGKLSILILAVFLIQLVWFINMMSVNGLGAIVQFIQVTSITGILGVIVGGISLKKERDNKFVPIATMGISLLFIGIMFLFLFGYSFGG</sequence>
<feature type="transmembrane region" description="Helical" evidence="1">
    <location>
        <begin position="70"/>
        <end position="91"/>
    </location>
</feature>
<keyword evidence="1" id="KW-1133">Transmembrane helix</keyword>
<evidence type="ECO:0000313" key="2">
    <source>
        <dbReference type="EMBL" id="GGD14191.1"/>
    </source>
</evidence>
<name>A0ABQ1Q742_9BACI</name>
<keyword evidence="1" id="KW-0812">Transmembrane</keyword>
<feature type="transmembrane region" description="Helical" evidence="1">
    <location>
        <begin position="35"/>
        <end position="58"/>
    </location>
</feature>
<reference evidence="3" key="1">
    <citation type="journal article" date="2019" name="Int. J. Syst. Evol. Microbiol.">
        <title>The Global Catalogue of Microorganisms (GCM) 10K type strain sequencing project: providing services to taxonomists for standard genome sequencing and annotation.</title>
        <authorList>
            <consortium name="The Broad Institute Genomics Platform"/>
            <consortium name="The Broad Institute Genome Sequencing Center for Infectious Disease"/>
            <person name="Wu L."/>
            <person name="Ma J."/>
        </authorList>
    </citation>
    <scope>NUCLEOTIDE SEQUENCE [LARGE SCALE GENOMIC DNA]</scope>
    <source>
        <strain evidence="3">CGMCC 1.15353</strain>
    </source>
</reference>
<accession>A0ABQ1Q742</accession>
<dbReference type="RefSeq" id="WP_188653735.1">
    <property type="nucleotide sequence ID" value="NZ_BMIN01000008.1"/>
</dbReference>
<proteinExistence type="predicted"/>